<feature type="signal peptide" evidence="1">
    <location>
        <begin position="1"/>
        <end position="30"/>
    </location>
</feature>
<keyword evidence="3" id="KW-1185">Reference proteome</keyword>
<dbReference type="eggNOG" id="ENOG502ZTQ2">
    <property type="taxonomic scope" value="Bacteria"/>
</dbReference>
<evidence type="ECO:0000313" key="3">
    <source>
        <dbReference type="Proteomes" id="UP000060787"/>
    </source>
</evidence>
<dbReference type="STRING" id="84531.LA76x_1465"/>
<name>A0A0S2F7U5_LYSAN</name>
<evidence type="ECO:0000256" key="1">
    <source>
        <dbReference type="SAM" id="SignalP"/>
    </source>
</evidence>
<dbReference type="OrthoDB" id="6028442at2"/>
<dbReference type="KEGG" id="lab:LA76x_1465"/>
<dbReference type="AlphaFoldDB" id="A0A0S2F7U5"/>
<gene>
    <name evidence="2" type="ORF">LA76x_1465</name>
</gene>
<feature type="chain" id="PRO_5009798115" description="Lipoprotein" evidence="1">
    <location>
        <begin position="31"/>
        <end position="224"/>
    </location>
</feature>
<reference evidence="2 3" key="1">
    <citation type="journal article" date="2015" name="BMC Genomics">
        <title>Comparative genomics and metabolic profiling of the genus Lysobacter.</title>
        <authorList>
            <person name="de Bruijn I."/>
            <person name="Cheng X."/>
            <person name="de Jager V."/>
            <person name="Exposito R.G."/>
            <person name="Watrous J."/>
            <person name="Patel N."/>
            <person name="Postma J."/>
            <person name="Dorrestein P.C."/>
            <person name="Kobayashi D."/>
            <person name="Raaijmakers J.M."/>
        </authorList>
    </citation>
    <scope>NUCLEOTIDE SEQUENCE [LARGE SCALE GENOMIC DNA]</scope>
    <source>
        <strain evidence="2 3">76</strain>
    </source>
</reference>
<dbReference type="KEGG" id="laq:GLA29479_4372"/>
<dbReference type="PROSITE" id="PS51257">
    <property type="entry name" value="PROKAR_LIPOPROTEIN"/>
    <property type="match status" value="1"/>
</dbReference>
<dbReference type="Proteomes" id="UP000060787">
    <property type="component" value="Chromosome"/>
</dbReference>
<proteinExistence type="predicted"/>
<accession>A0A0S2F7U5</accession>
<sequence>MRATAATAAGAGLLPALFCTLMFCALIASCATTPQPQASAKENAAMTTQSPTLADSARLDAEQIGKRVLKLIDSIHGAQDLSPENIEKQTGIKVEIHSEDRTEYGFGGALTNAWSYSLTSVSYRQGEKPTRLDFRFLSQAQGAVDIAPICSMDFKDYSQALTSAGFQAQTLPSGDGSDPGFGYRGAEPWSFVRGKVEVAVYIHGNQDPEQGRACISSLAISTQA</sequence>
<dbReference type="PATRIC" id="fig|84531.7.peg.4271"/>
<evidence type="ECO:0008006" key="4">
    <source>
        <dbReference type="Google" id="ProtNLM"/>
    </source>
</evidence>
<protein>
    <recommendedName>
        <fullName evidence="4">Lipoprotein</fullName>
    </recommendedName>
</protein>
<organism evidence="2 3">
    <name type="scientific">Lysobacter antibioticus</name>
    <dbReference type="NCBI Taxonomy" id="84531"/>
    <lineage>
        <taxon>Bacteria</taxon>
        <taxon>Pseudomonadati</taxon>
        <taxon>Pseudomonadota</taxon>
        <taxon>Gammaproteobacteria</taxon>
        <taxon>Lysobacterales</taxon>
        <taxon>Lysobacteraceae</taxon>
        <taxon>Lysobacter</taxon>
    </lineage>
</organism>
<keyword evidence="1" id="KW-0732">Signal</keyword>
<evidence type="ECO:0000313" key="2">
    <source>
        <dbReference type="EMBL" id="ALN79621.1"/>
    </source>
</evidence>
<dbReference type="EMBL" id="CP011129">
    <property type="protein sequence ID" value="ALN79621.1"/>
    <property type="molecule type" value="Genomic_DNA"/>
</dbReference>
<dbReference type="RefSeq" id="WP_057917178.1">
    <property type="nucleotide sequence ID" value="NZ_CP011129.1"/>
</dbReference>